<evidence type="ECO:0000313" key="6">
    <source>
        <dbReference type="EMBL" id="STQ11807.1"/>
    </source>
</evidence>
<evidence type="ECO:0000256" key="2">
    <source>
        <dbReference type="ARBA" id="ARBA00023015"/>
    </source>
</evidence>
<dbReference type="PANTHER" id="PTHR30118:SF6">
    <property type="entry name" value="HTH-TYPE TRANSCRIPTIONAL REGULATOR LEUO"/>
    <property type="match status" value="1"/>
</dbReference>
<name>A0A377LZJ2_ENTCL</name>
<comment type="similarity">
    <text evidence="1">Belongs to the LysR transcriptional regulatory family.</text>
</comment>
<dbReference type="InterPro" id="IPR036388">
    <property type="entry name" value="WH-like_DNA-bd_sf"/>
</dbReference>
<dbReference type="SUPFAM" id="SSF46785">
    <property type="entry name" value="Winged helix' DNA-binding domain"/>
    <property type="match status" value="1"/>
</dbReference>
<dbReference type="Pfam" id="PF00126">
    <property type="entry name" value="HTH_1"/>
    <property type="match status" value="1"/>
</dbReference>
<dbReference type="InterPro" id="IPR000847">
    <property type="entry name" value="LysR_HTH_N"/>
</dbReference>
<dbReference type="InterPro" id="IPR036390">
    <property type="entry name" value="WH_DNA-bd_sf"/>
</dbReference>
<keyword evidence="2" id="KW-0805">Transcription regulation</keyword>
<protein>
    <submittedName>
        <fullName evidence="6">LysR family transcriptional regulator</fullName>
    </submittedName>
</protein>
<reference evidence="6 7" key="1">
    <citation type="submission" date="2018-06" db="EMBL/GenBank/DDBJ databases">
        <authorList>
            <consortium name="Pathogen Informatics"/>
            <person name="Doyle S."/>
        </authorList>
    </citation>
    <scope>NUCLEOTIDE SEQUENCE [LARGE SCALE GENOMIC DNA]</scope>
    <source>
        <strain evidence="6 7">NCTC10005</strain>
    </source>
</reference>
<dbReference type="GO" id="GO:0003700">
    <property type="term" value="F:DNA-binding transcription factor activity"/>
    <property type="evidence" value="ECO:0007669"/>
    <property type="project" value="InterPro"/>
</dbReference>
<evidence type="ECO:0000256" key="3">
    <source>
        <dbReference type="ARBA" id="ARBA00023125"/>
    </source>
</evidence>
<gene>
    <name evidence="6" type="primary">nodD2_1</name>
    <name evidence="6" type="ORF">NCTC10005_04588</name>
</gene>
<organism evidence="6 7">
    <name type="scientific">Enterobacter cloacae</name>
    <dbReference type="NCBI Taxonomy" id="550"/>
    <lineage>
        <taxon>Bacteria</taxon>
        <taxon>Pseudomonadati</taxon>
        <taxon>Pseudomonadota</taxon>
        <taxon>Gammaproteobacteria</taxon>
        <taxon>Enterobacterales</taxon>
        <taxon>Enterobacteriaceae</taxon>
        <taxon>Enterobacter</taxon>
        <taxon>Enterobacter cloacae complex</taxon>
    </lineage>
</organism>
<dbReference type="PROSITE" id="PS50931">
    <property type="entry name" value="HTH_LYSR"/>
    <property type="match status" value="1"/>
</dbReference>
<dbReference type="Proteomes" id="UP000255106">
    <property type="component" value="Unassembled WGS sequence"/>
</dbReference>
<dbReference type="InterPro" id="IPR050389">
    <property type="entry name" value="LysR-type_TF"/>
</dbReference>
<feature type="domain" description="HTH lysR-type" evidence="5">
    <location>
        <begin position="7"/>
        <end position="66"/>
    </location>
</feature>
<keyword evidence="3" id="KW-0238">DNA-binding</keyword>
<keyword evidence="4" id="KW-0804">Transcription</keyword>
<dbReference type="AlphaFoldDB" id="A0A377LZJ2"/>
<evidence type="ECO:0000313" key="7">
    <source>
        <dbReference type="Proteomes" id="UP000255106"/>
    </source>
</evidence>
<evidence type="ECO:0000256" key="4">
    <source>
        <dbReference type="ARBA" id="ARBA00023163"/>
    </source>
</evidence>
<dbReference type="GO" id="GO:0003677">
    <property type="term" value="F:DNA binding"/>
    <property type="evidence" value="ECO:0007669"/>
    <property type="project" value="UniProtKB-KW"/>
</dbReference>
<evidence type="ECO:0000259" key="5">
    <source>
        <dbReference type="PROSITE" id="PS50931"/>
    </source>
</evidence>
<accession>A0A377LZJ2</accession>
<dbReference type="PANTHER" id="PTHR30118">
    <property type="entry name" value="HTH-TYPE TRANSCRIPTIONAL REGULATOR LEUO-RELATED"/>
    <property type="match status" value="1"/>
</dbReference>
<sequence>MTPFSDLDIDLILTLDALLTDRNITHAAARLGVSQPALSARLRACVPFFGEPLFIPSPHGRGVLPTPRAEALRPQVAAVLRGISAMLAPTGLTPARAIARSSLPCMKTRP</sequence>
<proteinExistence type="inferred from homology"/>
<dbReference type="EMBL" id="UGJB01000004">
    <property type="protein sequence ID" value="STQ11807.1"/>
    <property type="molecule type" value="Genomic_DNA"/>
</dbReference>
<dbReference type="Gene3D" id="1.10.10.10">
    <property type="entry name" value="Winged helix-like DNA-binding domain superfamily/Winged helix DNA-binding domain"/>
    <property type="match status" value="1"/>
</dbReference>
<evidence type="ECO:0000256" key="1">
    <source>
        <dbReference type="ARBA" id="ARBA00009437"/>
    </source>
</evidence>